<dbReference type="EMBL" id="LHPF02000002">
    <property type="protein sequence ID" value="PSC75814.1"/>
    <property type="molecule type" value="Genomic_DNA"/>
</dbReference>
<dbReference type="InterPro" id="IPR013083">
    <property type="entry name" value="Znf_RING/FYVE/PHD"/>
</dbReference>
<dbReference type="GO" id="GO:0007265">
    <property type="term" value="P:Ras protein signal transduction"/>
    <property type="evidence" value="ECO:0007669"/>
    <property type="project" value="TreeGrafter"/>
</dbReference>
<keyword evidence="9" id="KW-1185">Reference proteome</keyword>
<dbReference type="OrthoDB" id="273556at2759"/>
<dbReference type="GO" id="GO:0016567">
    <property type="term" value="P:protein ubiquitination"/>
    <property type="evidence" value="ECO:0007669"/>
    <property type="project" value="TreeGrafter"/>
</dbReference>
<keyword evidence="3" id="KW-0862">Zinc</keyword>
<dbReference type="Pfam" id="PF02148">
    <property type="entry name" value="zf-UBP"/>
    <property type="match status" value="1"/>
</dbReference>
<reference evidence="8 9" key="1">
    <citation type="journal article" date="2018" name="Plant J.">
        <title>Genome sequences of Chlorella sorokiniana UTEX 1602 and Micractinium conductrix SAG 241.80: implications to maltose excretion by a green alga.</title>
        <authorList>
            <person name="Arriola M.B."/>
            <person name="Velmurugan N."/>
            <person name="Zhang Y."/>
            <person name="Plunkett M.H."/>
            <person name="Hondzo H."/>
            <person name="Barney B.M."/>
        </authorList>
    </citation>
    <scope>NUCLEOTIDE SEQUENCE [LARGE SCALE GENOMIC DNA]</scope>
    <source>
        <strain evidence="8 9">SAG 241.80</strain>
    </source>
</reference>
<evidence type="ECO:0000256" key="5">
    <source>
        <dbReference type="SAM" id="MobiDB-lite"/>
    </source>
</evidence>
<evidence type="ECO:0000259" key="7">
    <source>
        <dbReference type="PROSITE" id="PS50271"/>
    </source>
</evidence>
<feature type="compositionally biased region" description="Low complexity" evidence="5">
    <location>
        <begin position="23"/>
        <end position="34"/>
    </location>
</feature>
<name>A0A2P6VNZ1_9CHLO</name>
<feature type="compositionally biased region" description="Basic and acidic residues" evidence="5">
    <location>
        <begin position="486"/>
        <end position="498"/>
    </location>
</feature>
<dbReference type="SMART" id="SM00290">
    <property type="entry name" value="ZnF_UBP"/>
    <property type="match status" value="1"/>
</dbReference>
<evidence type="ECO:0000256" key="4">
    <source>
        <dbReference type="PROSITE-ProRule" id="PRU00502"/>
    </source>
</evidence>
<evidence type="ECO:0000256" key="1">
    <source>
        <dbReference type="ARBA" id="ARBA00022723"/>
    </source>
</evidence>
<dbReference type="Gene3D" id="3.30.40.10">
    <property type="entry name" value="Zinc/RING finger domain, C3HC4 (zinc finger)"/>
    <property type="match status" value="2"/>
</dbReference>
<organism evidence="8 9">
    <name type="scientific">Micractinium conductrix</name>
    <dbReference type="NCBI Taxonomy" id="554055"/>
    <lineage>
        <taxon>Eukaryota</taxon>
        <taxon>Viridiplantae</taxon>
        <taxon>Chlorophyta</taxon>
        <taxon>core chlorophytes</taxon>
        <taxon>Trebouxiophyceae</taxon>
        <taxon>Chlorellales</taxon>
        <taxon>Chlorellaceae</taxon>
        <taxon>Chlorella clade</taxon>
        <taxon>Micractinium</taxon>
    </lineage>
</organism>
<dbReference type="InterPro" id="IPR047243">
    <property type="entry name" value="RING-H2_BRAP2"/>
</dbReference>
<evidence type="ECO:0000256" key="3">
    <source>
        <dbReference type="ARBA" id="ARBA00022833"/>
    </source>
</evidence>
<accession>A0A2P6VNZ1</accession>
<dbReference type="SUPFAM" id="SSF57850">
    <property type="entry name" value="RING/U-box"/>
    <property type="match status" value="2"/>
</dbReference>
<keyword evidence="2 4" id="KW-0863">Zinc-finger</keyword>
<dbReference type="PROSITE" id="PS50089">
    <property type="entry name" value="ZF_RING_2"/>
    <property type="match status" value="1"/>
</dbReference>
<feature type="region of interest" description="Disordered" evidence="5">
    <location>
        <begin position="375"/>
        <end position="401"/>
    </location>
</feature>
<feature type="region of interest" description="Disordered" evidence="5">
    <location>
        <begin position="469"/>
        <end position="502"/>
    </location>
</feature>
<dbReference type="GO" id="GO:0008270">
    <property type="term" value="F:zinc ion binding"/>
    <property type="evidence" value="ECO:0007669"/>
    <property type="project" value="UniProtKB-KW"/>
</dbReference>
<dbReference type="CDD" id="cd16457">
    <property type="entry name" value="RING-H2_BRAP2"/>
    <property type="match status" value="1"/>
</dbReference>
<proteinExistence type="predicted"/>
<gene>
    <name evidence="8" type="ORF">C2E20_1268</name>
</gene>
<feature type="compositionally biased region" description="Low complexity" evidence="5">
    <location>
        <begin position="469"/>
        <end position="485"/>
    </location>
</feature>
<dbReference type="PROSITE" id="PS50271">
    <property type="entry name" value="ZF_UBP"/>
    <property type="match status" value="1"/>
</dbReference>
<dbReference type="STRING" id="554055.A0A2P6VNZ1"/>
<dbReference type="InterPro" id="IPR011422">
    <property type="entry name" value="BRAP2/ETP1_RRM"/>
</dbReference>
<dbReference type="Pfam" id="PF07576">
    <property type="entry name" value="BRAP2"/>
    <property type="match status" value="1"/>
</dbReference>
<comment type="caution">
    <text evidence="8">The sequence shown here is derived from an EMBL/GenBank/DDBJ whole genome shotgun (WGS) entry which is preliminary data.</text>
</comment>
<evidence type="ECO:0000313" key="8">
    <source>
        <dbReference type="EMBL" id="PSC75814.1"/>
    </source>
</evidence>
<dbReference type="GO" id="GO:0005737">
    <property type="term" value="C:cytoplasm"/>
    <property type="evidence" value="ECO:0007669"/>
    <property type="project" value="TreeGrafter"/>
</dbReference>
<dbReference type="Pfam" id="PF13639">
    <property type="entry name" value="zf-RING_2"/>
    <property type="match status" value="1"/>
</dbReference>
<evidence type="ECO:0000313" key="9">
    <source>
        <dbReference type="Proteomes" id="UP000239649"/>
    </source>
</evidence>
<feature type="compositionally biased region" description="Pro residues" evidence="5">
    <location>
        <begin position="35"/>
        <end position="52"/>
    </location>
</feature>
<feature type="region of interest" description="Disordered" evidence="5">
    <location>
        <begin position="23"/>
        <end position="64"/>
    </location>
</feature>
<dbReference type="PANTHER" id="PTHR24007:SF7">
    <property type="entry name" value="BRCA1-ASSOCIATED PROTEIN"/>
    <property type="match status" value="1"/>
</dbReference>
<dbReference type="GO" id="GO:0061630">
    <property type="term" value="F:ubiquitin protein ligase activity"/>
    <property type="evidence" value="ECO:0007669"/>
    <property type="project" value="TreeGrafter"/>
</dbReference>
<protein>
    <submittedName>
        <fullName evidence="8">BRCA1-associated</fullName>
    </submittedName>
</protein>
<dbReference type="InterPro" id="IPR001607">
    <property type="entry name" value="Znf_UBP"/>
</dbReference>
<feature type="region of interest" description="Disordered" evidence="5">
    <location>
        <begin position="81"/>
        <end position="109"/>
    </location>
</feature>
<feature type="domain" description="UBP-type" evidence="7">
    <location>
        <begin position="286"/>
        <end position="380"/>
    </location>
</feature>
<sequence length="605" mass="64940">MYSIKLTAAPRPGASYAAITAGTAAAAAASSSAAPSPPGSHPPTPGDHPPGGEPELDHIPFSAGNPRVEHLVGRVHLYRHLPPPRAAPTNDPELKQPAGAAPLSSEIEPAEGPAAGEYDLPPDRTEQLCILALPSDMGFSELCTFMGAYFQHVREVRLVRREGRGGVCLVLLRFAAQAEADAFYQDFNGRPFCMLEPELLCRLVYVKDVECQTTESSSSSSSAAAVAVGVGGLEGGGGAFRAPPGTTELPTCPVCLERLDEHISGIVTTVCNHRFHNECLRQWGDTSCPVCRYCQHSAATTSHCAVCNTSADLWICLICGHVGCGRYRGSHAAEHWQSSGHGYALELETQRVWDYVNDSYVHRLIQSKTDGKLVEVPSPAHHGQPGCSGRPASRGPPASECGSEQCYGYGGPMDPEMEEAMVLSKLDALAMEYNHLLVTQLESQRAYFEGLLVRQRAEADSEVEAAGAAAGAARTGADAARAAAAESERRRRQAESKLADTSARLAKAEEERQFLKQLNDTLLANQRDFQVRLKAAEEGLQRTTVAKDASIKELQEQVRDLMIFLEARQTIEAAGGGELEGATVLPMPAAAQEQQQRGARRGRKR</sequence>
<feature type="domain" description="RING-type" evidence="6">
    <location>
        <begin position="252"/>
        <end position="292"/>
    </location>
</feature>
<dbReference type="Proteomes" id="UP000239649">
    <property type="component" value="Unassembled WGS sequence"/>
</dbReference>
<dbReference type="PANTHER" id="PTHR24007">
    <property type="entry name" value="BRCA1-ASSOCIATED PROTEIN"/>
    <property type="match status" value="1"/>
</dbReference>
<keyword evidence="1" id="KW-0479">Metal-binding</keyword>
<feature type="region of interest" description="Disordered" evidence="5">
    <location>
        <begin position="585"/>
        <end position="605"/>
    </location>
</feature>
<dbReference type="CDD" id="cd12437">
    <property type="entry name" value="RRM_BRAP2_like"/>
    <property type="match status" value="1"/>
</dbReference>
<dbReference type="InterPro" id="IPR001841">
    <property type="entry name" value="Znf_RING"/>
</dbReference>
<dbReference type="AlphaFoldDB" id="A0A2P6VNZ1"/>
<evidence type="ECO:0000256" key="2">
    <source>
        <dbReference type="ARBA" id="ARBA00022771"/>
    </source>
</evidence>
<evidence type="ECO:0000259" key="6">
    <source>
        <dbReference type="PROSITE" id="PS50089"/>
    </source>
</evidence>
<dbReference type="SMART" id="SM00184">
    <property type="entry name" value="RING"/>
    <property type="match status" value="1"/>
</dbReference>